<feature type="region of interest" description="Disordered" evidence="31">
    <location>
        <begin position="33"/>
        <end position="123"/>
    </location>
</feature>
<keyword evidence="7" id="KW-1048">Host nucleus</keyword>
<keyword evidence="23" id="KW-1078">G1/S host cell cycle checkpoint dysregulation by virus</keyword>
<dbReference type="GO" id="GO:0039645">
    <property type="term" value="P:symbiont-mediated perturbation of host cell cycle G1/S transition checkpoint"/>
    <property type="evidence" value="ECO:0007669"/>
    <property type="project" value="UniProtKB-KW"/>
</dbReference>
<evidence type="ECO:0000259" key="32">
    <source>
        <dbReference type="PROSITE" id="PS50076"/>
    </source>
</evidence>
<feature type="compositionally biased region" description="Basic and acidic residues" evidence="31">
    <location>
        <begin position="36"/>
        <end position="47"/>
    </location>
</feature>
<evidence type="ECO:0000256" key="11">
    <source>
        <dbReference type="ARBA" id="ARBA00022723"/>
    </source>
</evidence>
<evidence type="ECO:0000256" key="4">
    <source>
        <dbReference type="ARBA" id="ARBA00022504"/>
    </source>
</evidence>
<feature type="domain" description="T-ag D1-type" evidence="35">
    <location>
        <begin position="251"/>
        <end position="349"/>
    </location>
</feature>
<evidence type="ECO:0000256" key="20">
    <source>
        <dbReference type="ARBA" id="ARBA00023235"/>
    </source>
</evidence>
<dbReference type="GO" id="GO:0003688">
    <property type="term" value="F:DNA replication origin binding"/>
    <property type="evidence" value="ECO:0007669"/>
    <property type="project" value="InterPro"/>
</dbReference>
<keyword evidence="16" id="KW-1114">Inhibition of host interferon signaling pathway by virus</keyword>
<dbReference type="SUPFAM" id="SSF55464">
    <property type="entry name" value="Origin of replication-binding domain, RBD-like"/>
    <property type="match status" value="1"/>
</dbReference>
<keyword evidence="11" id="KW-0479">Metal-binding</keyword>
<feature type="domain" description="J" evidence="32">
    <location>
        <begin position="8"/>
        <end position="61"/>
    </location>
</feature>
<keyword evidence="9" id="KW-1090">Inhibition of host innate immune response by virus</keyword>
<dbReference type="PROSITE" id="PS51206">
    <property type="entry name" value="SF3_HELICASE_1"/>
    <property type="match status" value="1"/>
</dbReference>
<evidence type="ECO:0000259" key="34">
    <source>
        <dbReference type="PROSITE" id="PS51287"/>
    </source>
</evidence>
<evidence type="ECO:0000256" key="8">
    <source>
        <dbReference type="ARBA" id="ARBA00022581"/>
    </source>
</evidence>
<organism evidence="36">
    <name type="scientific">Serinus canaria polyomavirus</name>
    <dbReference type="NCBI Taxonomy" id="2070023"/>
    <lineage>
        <taxon>Viruses</taxon>
        <taxon>Monodnaviria</taxon>
        <taxon>Shotokuvirae</taxon>
        <taxon>Cossaviricota</taxon>
        <taxon>Papovaviricetes</taxon>
        <taxon>Sepolyvirales</taxon>
        <taxon>Polyomaviridae</taxon>
        <taxon>Gammapolyomavirus</taxon>
        <taxon>Gammapolyomavirus secanaria</taxon>
    </lineage>
</organism>
<dbReference type="InterPro" id="IPR017910">
    <property type="entry name" value="Znf_lg_T-Ag_D1-typ"/>
</dbReference>
<keyword evidence="15" id="KW-0347">Helicase</keyword>
<feature type="DNA-binding region" description="T-ag OBD" evidence="29">
    <location>
        <begin position="131"/>
        <end position="250"/>
    </location>
</feature>
<sequence length="625" mass="70264">MDPGSYAELLSLLQLPRNADEKDISRAYRKVALQMHPDKGGNADKMKRLNALMEQYRSSGGSSGPDLSCNESPLQSEDEDPEEGPSGESAGSAGYFSQSMPRSPPDSDRTPPNSGDSWGTPPKFGRTVVLPEIIEACLLNEKSVQSCPDVHLVCTTQQKMESLRVRILQHFTTKGYLRANWREDLAFLLLHLQNTTRVSTIQNFLKKHCTISYCNSRGVKKNCFSKLCAAFKDLHDIDIVENHLAEEGPEEKQFNYALLNEFAITKELTDALLLLAVYKRFATPIKECLECKASRRPKDNPRNSHPTLHDDHHKNAKIFCTLKDQKRICQCAVDCVLAERRYKAYTMTRNEMFAERVGAVLKGLARMLADTEETDNLVCAMLLLNMLIRGNVELLAEIIETMVRNPPKQRYYVFKGPVNTGKTTLAAGLLNLLGGSTLNVNGNPERLPFELGCAIDCFAVLFEDVKGQPEGDKSLPSGMGMLNLDNLRDHLDGYVPVNLERKHQNKVSQIFPPGIITCNQYVIPHTVRVRCRQVVDFTPNPEYAQALDANLDITEGRYLTKAETVLGLLLVTPETEGRVKKTLLLEHKLTVEALKIEFDRRCMKYSYNLREGKAYFAPDEEYSTP</sequence>
<evidence type="ECO:0000256" key="18">
    <source>
        <dbReference type="ARBA" id="ARBA00022840"/>
    </source>
</evidence>
<keyword evidence="4" id="KW-1121">Modulation of host cell cycle by virus</keyword>
<evidence type="ECO:0000256" key="22">
    <source>
        <dbReference type="ARBA" id="ARBA00023280"/>
    </source>
</evidence>
<dbReference type="SUPFAM" id="SSF46565">
    <property type="entry name" value="Chaperone J-domain"/>
    <property type="match status" value="1"/>
</dbReference>
<dbReference type="EC" id="5.6.2.4" evidence="26"/>
<evidence type="ECO:0000256" key="23">
    <source>
        <dbReference type="ARBA" id="ARBA00023309"/>
    </source>
</evidence>
<feature type="domain" description="SF3 helicase" evidence="33">
    <location>
        <begin position="390"/>
        <end position="550"/>
    </location>
</feature>
<protein>
    <recommendedName>
        <fullName evidence="3">Large T antigen</fullName>
        <ecNumber evidence="26">5.6.2.4</ecNumber>
    </recommendedName>
    <alternativeName>
        <fullName evidence="27">DNA 3'-5' helicase large T antigen</fullName>
    </alternativeName>
</protein>
<comment type="catalytic activity">
    <reaction evidence="28">
        <text>ATP + H2O = ADP + phosphate + H(+)</text>
        <dbReference type="Rhea" id="RHEA:13065"/>
        <dbReference type="ChEBI" id="CHEBI:15377"/>
        <dbReference type="ChEBI" id="CHEBI:15378"/>
        <dbReference type="ChEBI" id="CHEBI:30616"/>
        <dbReference type="ChEBI" id="CHEBI:43474"/>
        <dbReference type="ChEBI" id="CHEBI:456216"/>
        <dbReference type="EC" id="5.6.2.4"/>
    </reaction>
</comment>
<evidence type="ECO:0000256" key="29">
    <source>
        <dbReference type="PROSITE-ProRule" id="PRU00620"/>
    </source>
</evidence>
<dbReference type="InterPro" id="IPR014015">
    <property type="entry name" value="Helicase_SF3_DNA-vir"/>
</dbReference>
<dbReference type="PROSITE" id="PS51341">
    <property type="entry name" value="ZF_LTAG_D1"/>
    <property type="match status" value="1"/>
</dbReference>
<evidence type="ECO:0000256" key="1">
    <source>
        <dbReference type="ARBA" id="ARBA00001946"/>
    </source>
</evidence>
<keyword evidence="13 30" id="KW-0863">Zinc-finger</keyword>
<keyword evidence="18" id="KW-0067">ATP-binding</keyword>
<keyword evidence="24" id="KW-1096">Inhibition of host JAK1 by virus</keyword>
<dbReference type="GO" id="GO:0042025">
    <property type="term" value="C:host cell nucleus"/>
    <property type="evidence" value="ECO:0007669"/>
    <property type="project" value="UniProtKB-SubCell"/>
</dbReference>
<dbReference type="Gene3D" id="1.10.287.110">
    <property type="entry name" value="DnaJ domain"/>
    <property type="match status" value="1"/>
</dbReference>
<keyword evidence="20" id="KW-0413">Isomerase</keyword>
<evidence type="ECO:0000256" key="25">
    <source>
        <dbReference type="ARBA" id="ARBA00034617"/>
    </source>
</evidence>
<dbReference type="GO" id="GO:0052170">
    <property type="term" value="P:symbiont-mediated suppression of host innate immune response"/>
    <property type="evidence" value="ECO:0007669"/>
    <property type="project" value="UniProtKB-KW"/>
</dbReference>
<evidence type="ECO:0000259" key="35">
    <source>
        <dbReference type="PROSITE" id="PS51341"/>
    </source>
</evidence>
<evidence type="ECO:0000256" key="30">
    <source>
        <dbReference type="PROSITE-ProRule" id="PRU00671"/>
    </source>
</evidence>
<reference evidence="36" key="1">
    <citation type="journal article" date="2018" name="Arch. Virol.">
        <title>Identification and genetic characterization of polyomaviruses in estrildid and fringillid finches.</title>
        <authorList>
            <person name="Rinder M."/>
            <person name="Schmitz A."/>
            <person name="Peschel A."/>
            <person name="Moser K."/>
            <person name="Korbel R."/>
        </authorList>
    </citation>
    <scope>NUCLEOTIDE SEQUENCE</scope>
    <source>
        <strain evidence="36">37770</strain>
    </source>
</reference>
<dbReference type="InterPro" id="IPR001623">
    <property type="entry name" value="DnaJ_domain"/>
</dbReference>
<keyword evidence="19 29" id="KW-0238">DNA-binding</keyword>
<dbReference type="Gene3D" id="1.20.1050.70">
    <property type="entry name" value="Large T antigen, SV40, domain 3"/>
    <property type="match status" value="1"/>
</dbReference>
<keyword evidence="8" id="KW-0945">Host-virus interaction</keyword>
<evidence type="ECO:0000256" key="10">
    <source>
        <dbReference type="ARBA" id="ARBA00022705"/>
    </source>
</evidence>
<dbReference type="InterPro" id="IPR027417">
    <property type="entry name" value="P-loop_NTPase"/>
</dbReference>
<dbReference type="Gene3D" id="3.40.50.300">
    <property type="entry name" value="P-loop containing nucleotide triphosphate hydrolases"/>
    <property type="match status" value="1"/>
</dbReference>
<dbReference type="GO" id="GO:0016787">
    <property type="term" value="F:hydrolase activity"/>
    <property type="evidence" value="ECO:0007669"/>
    <property type="project" value="UniProtKB-KW"/>
</dbReference>
<comment type="cofactor">
    <cofactor evidence="1">
        <name>Mg(2+)</name>
        <dbReference type="ChEBI" id="CHEBI:18420"/>
    </cofactor>
</comment>
<dbReference type="Pfam" id="PF06431">
    <property type="entry name" value="Polyoma_lg_T_C"/>
    <property type="match status" value="1"/>
</dbReference>
<comment type="subcellular location">
    <subcellularLocation>
        <location evidence="2">Host nucleus</location>
    </subcellularLocation>
</comment>
<evidence type="ECO:0000256" key="24">
    <source>
        <dbReference type="ARBA" id="ARBA00023318"/>
    </source>
</evidence>
<dbReference type="SUPFAM" id="SSF52540">
    <property type="entry name" value="P-loop containing nucleoside triphosphate hydrolases"/>
    <property type="match status" value="1"/>
</dbReference>
<dbReference type="GO" id="GO:0008270">
    <property type="term" value="F:zinc ion binding"/>
    <property type="evidence" value="ECO:0007669"/>
    <property type="project" value="UniProtKB-KW"/>
</dbReference>
<dbReference type="EMBL" id="KY986582">
    <property type="protein sequence ID" value="AUN86698.1"/>
    <property type="molecule type" value="Genomic_DNA"/>
</dbReference>
<evidence type="ECO:0000256" key="31">
    <source>
        <dbReference type="SAM" id="MobiDB-lite"/>
    </source>
</evidence>
<evidence type="ECO:0000256" key="27">
    <source>
        <dbReference type="ARBA" id="ARBA00045019"/>
    </source>
</evidence>
<dbReference type="CDD" id="cd06257">
    <property type="entry name" value="DnaJ"/>
    <property type="match status" value="1"/>
</dbReference>
<evidence type="ECO:0000256" key="19">
    <source>
        <dbReference type="ARBA" id="ARBA00023125"/>
    </source>
</evidence>
<keyword evidence="12" id="KW-0547">Nucleotide-binding</keyword>
<evidence type="ECO:0000259" key="33">
    <source>
        <dbReference type="PROSITE" id="PS51206"/>
    </source>
</evidence>
<comment type="catalytic activity">
    <reaction evidence="25">
        <text>Couples ATP hydrolysis with the unwinding of duplex DNA by translocating in the 3'-5' direction.</text>
        <dbReference type="EC" id="5.6.2.4"/>
    </reaction>
</comment>
<keyword evidence="6" id="KW-0597">Phosphoprotein</keyword>
<feature type="compositionally biased region" description="Acidic residues" evidence="31">
    <location>
        <begin position="76"/>
        <end position="85"/>
    </location>
</feature>
<dbReference type="InterPro" id="IPR003133">
    <property type="entry name" value="T_Ag_DNA-bd"/>
</dbReference>
<evidence type="ECO:0000256" key="14">
    <source>
        <dbReference type="ARBA" id="ARBA00022801"/>
    </source>
</evidence>
<keyword evidence="17" id="KW-0862">Zinc</keyword>
<dbReference type="SMART" id="SM00271">
    <property type="entry name" value="DnaJ"/>
    <property type="match status" value="1"/>
</dbReference>
<dbReference type="GO" id="GO:0043138">
    <property type="term" value="F:3'-5' DNA helicase activity"/>
    <property type="evidence" value="ECO:0007669"/>
    <property type="project" value="UniProtKB-EC"/>
</dbReference>
<dbReference type="PROSITE" id="PS50076">
    <property type="entry name" value="DNAJ_2"/>
    <property type="match status" value="1"/>
</dbReference>
<evidence type="ECO:0000256" key="2">
    <source>
        <dbReference type="ARBA" id="ARBA00004147"/>
    </source>
</evidence>
<evidence type="ECO:0000256" key="7">
    <source>
        <dbReference type="ARBA" id="ARBA00022562"/>
    </source>
</evidence>
<name>A0A2I6RKD2_9POLY</name>
<proteinExistence type="predicted"/>
<keyword evidence="10" id="KW-0235">DNA replication</keyword>
<feature type="compositionally biased region" description="Low complexity" evidence="31">
    <location>
        <begin position="86"/>
        <end position="101"/>
    </location>
</feature>
<keyword evidence="5" id="KW-0244">Early protein</keyword>
<evidence type="ECO:0000256" key="16">
    <source>
        <dbReference type="ARBA" id="ARBA00022830"/>
    </source>
</evidence>
<dbReference type="Gene3D" id="3.40.1310.20">
    <property type="match status" value="1"/>
</dbReference>
<dbReference type="GO" id="GO:0039576">
    <property type="term" value="P:symbiont-mediated suppression of host JAK-STAT cascade via inhibition of JAK1 activity"/>
    <property type="evidence" value="ECO:0007669"/>
    <property type="project" value="UniProtKB-KW"/>
</dbReference>
<evidence type="ECO:0000256" key="28">
    <source>
        <dbReference type="ARBA" id="ARBA00048988"/>
    </source>
</evidence>
<dbReference type="Pfam" id="PF02217">
    <property type="entry name" value="T_Ag_DNA_bind"/>
    <property type="match status" value="1"/>
</dbReference>
<evidence type="ECO:0000256" key="13">
    <source>
        <dbReference type="ARBA" id="ARBA00022771"/>
    </source>
</evidence>
<evidence type="ECO:0000256" key="12">
    <source>
        <dbReference type="ARBA" id="ARBA00022741"/>
    </source>
</evidence>
<evidence type="ECO:0000256" key="3">
    <source>
        <dbReference type="ARBA" id="ARBA00018805"/>
    </source>
</evidence>
<dbReference type="GO" id="GO:0039502">
    <property type="term" value="P:symbiont-mediated suppression of host type I interferon-mediated signaling pathway"/>
    <property type="evidence" value="ECO:0007669"/>
    <property type="project" value="UniProtKB-KW"/>
</dbReference>
<evidence type="ECO:0000313" key="36">
    <source>
        <dbReference type="EMBL" id="AUN86698.1"/>
    </source>
</evidence>
<evidence type="ECO:0000256" key="9">
    <source>
        <dbReference type="ARBA" id="ARBA00022632"/>
    </source>
</evidence>
<dbReference type="Pfam" id="PF00226">
    <property type="entry name" value="DnaJ"/>
    <property type="match status" value="1"/>
</dbReference>
<keyword evidence="22" id="KW-0899">Viral immunoevasion</keyword>
<feature type="domain" description="T-ag OBD" evidence="34">
    <location>
        <begin position="131"/>
        <end position="250"/>
    </location>
</feature>
<accession>A0A2I6RKD2</accession>
<dbReference type="GO" id="GO:0005524">
    <property type="term" value="F:ATP binding"/>
    <property type="evidence" value="ECO:0007669"/>
    <property type="project" value="UniProtKB-KW"/>
</dbReference>
<dbReference type="InterPro" id="IPR037102">
    <property type="entry name" value="Znf_lg_T-Ag_D1_dom_sf"/>
</dbReference>
<evidence type="ECO:0000256" key="5">
    <source>
        <dbReference type="ARBA" id="ARBA00022518"/>
    </source>
</evidence>
<dbReference type="PROSITE" id="PS51287">
    <property type="entry name" value="T_AG_OBD"/>
    <property type="match status" value="1"/>
</dbReference>
<evidence type="ECO:0000256" key="15">
    <source>
        <dbReference type="ARBA" id="ARBA00022806"/>
    </source>
</evidence>
<keyword evidence="21" id="KW-0922">Interferon antiviral system evasion</keyword>
<keyword evidence="14" id="KW-0378">Hydrolase</keyword>
<dbReference type="InterPro" id="IPR036869">
    <property type="entry name" value="J_dom_sf"/>
</dbReference>
<evidence type="ECO:0000256" key="17">
    <source>
        <dbReference type="ARBA" id="ARBA00022833"/>
    </source>
</evidence>
<dbReference type="Gene3D" id="1.10.10.510">
    <property type="entry name" value="Zinc finger, large T-antigen D1 domain"/>
    <property type="match status" value="1"/>
</dbReference>
<evidence type="ECO:0000256" key="21">
    <source>
        <dbReference type="ARBA" id="ARBA00023258"/>
    </source>
</evidence>
<dbReference type="GO" id="GO:0006260">
    <property type="term" value="P:DNA replication"/>
    <property type="evidence" value="ECO:0007669"/>
    <property type="project" value="UniProtKB-KW"/>
</dbReference>
<evidence type="ECO:0000256" key="26">
    <source>
        <dbReference type="ARBA" id="ARBA00034808"/>
    </source>
</evidence>
<evidence type="ECO:0000256" key="6">
    <source>
        <dbReference type="ARBA" id="ARBA00022553"/>
    </source>
</evidence>
<dbReference type="InterPro" id="IPR010932">
    <property type="entry name" value="Lg_T_Ag_Polyomavir_C"/>
</dbReference>